<evidence type="ECO:0000259" key="2">
    <source>
        <dbReference type="PROSITE" id="PS51277"/>
    </source>
</evidence>
<sequence>MGSLLQPSNFLLLFLLLCMMVIYFLTKGVEKGEDNFFLNHVHVHDDDQHMHAHTSSSSSSSSHMELSWNIFFHKDDLKLGKKIPLYFPIKNSSFTPHMISKQESNSIPFSSTQLNKILEFFSFPKDSPQAKAIQHTLTHCELPPLKGETKFCATSLESMLDNLRQIFGLGVNFEVLTTTPMKNLIPNLQNYTILEVPKEIIATKMVGCHPVPYPYAVYYCHGQVSDNKLFVVSLEGQDDGQRVEAVAICHMDTSQWDPHHVSFRVLGFEPGAAPVCHVFPRDNLVWVLSSPSSAT</sequence>
<dbReference type="RefSeq" id="XP_021866823.1">
    <property type="nucleotide sequence ID" value="XM_022011131.2"/>
</dbReference>
<keyword evidence="1" id="KW-0472">Membrane</keyword>
<evidence type="ECO:0000313" key="3">
    <source>
        <dbReference type="Proteomes" id="UP000813463"/>
    </source>
</evidence>
<dbReference type="GeneID" id="110805512"/>
<keyword evidence="1" id="KW-0812">Transmembrane</keyword>
<dbReference type="PANTHER" id="PTHR31236">
    <property type="entry name" value="BURP DOMAIN PROTEIN USPL1-LIKE"/>
    <property type="match status" value="1"/>
</dbReference>
<dbReference type="AlphaFoldDB" id="A0A9R0JH20"/>
<reference evidence="4" key="2">
    <citation type="submission" date="2025-08" db="UniProtKB">
        <authorList>
            <consortium name="RefSeq"/>
        </authorList>
    </citation>
    <scope>IDENTIFICATION</scope>
    <source>
        <tissue evidence="4">Leaf</tissue>
    </source>
</reference>
<name>A0A9R0JH20_SPIOL</name>
<reference evidence="3" key="1">
    <citation type="journal article" date="2021" name="Nat. Commun.">
        <title>Genomic analyses provide insights into spinach domestication and the genetic basis of agronomic traits.</title>
        <authorList>
            <person name="Cai X."/>
            <person name="Sun X."/>
            <person name="Xu C."/>
            <person name="Sun H."/>
            <person name="Wang X."/>
            <person name="Ge C."/>
            <person name="Zhang Z."/>
            <person name="Wang Q."/>
            <person name="Fei Z."/>
            <person name="Jiao C."/>
            <person name="Wang Q."/>
        </authorList>
    </citation>
    <scope>NUCLEOTIDE SEQUENCE [LARGE SCALE GENOMIC DNA]</scope>
    <source>
        <strain evidence="3">cv. Varoflay</strain>
    </source>
</reference>
<protein>
    <submittedName>
        <fullName evidence="4">BURP domain protein USPL1</fullName>
    </submittedName>
</protein>
<organism evidence="3 4">
    <name type="scientific">Spinacia oleracea</name>
    <name type="common">Spinach</name>
    <dbReference type="NCBI Taxonomy" id="3562"/>
    <lineage>
        <taxon>Eukaryota</taxon>
        <taxon>Viridiplantae</taxon>
        <taxon>Streptophyta</taxon>
        <taxon>Embryophyta</taxon>
        <taxon>Tracheophyta</taxon>
        <taxon>Spermatophyta</taxon>
        <taxon>Magnoliopsida</taxon>
        <taxon>eudicotyledons</taxon>
        <taxon>Gunneridae</taxon>
        <taxon>Pentapetalae</taxon>
        <taxon>Caryophyllales</taxon>
        <taxon>Chenopodiaceae</taxon>
        <taxon>Chenopodioideae</taxon>
        <taxon>Anserineae</taxon>
        <taxon>Spinacia</taxon>
    </lineage>
</organism>
<feature type="transmembrane region" description="Helical" evidence="1">
    <location>
        <begin position="6"/>
        <end position="25"/>
    </location>
</feature>
<dbReference type="InterPro" id="IPR004873">
    <property type="entry name" value="BURP_dom"/>
</dbReference>
<dbReference type="PROSITE" id="PS51277">
    <property type="entry name" value="BURP"/>
    <property type="match status" value="1"/>
</dbReference>
<dbReference type="Proteomes" id="UP000813463">
    <property type="component" value="Chromosome 4"/>
</dbReference>
<keyword evidence="1" id="KW-1133">Transmembrane helix</keyword>
<keyword evidence="3" id="KW-1185">Reference proteome</keyword>
<dbReference type="OrthoDB" id="1909293at2759"/>
<evidence type="ECO:0000313" key="4">
    <source>
        <dbReference type="RefSeq" id="XP_021866823.1"/>
    </source>
</evidence>
<gene>
    <name evidence="4" type="primary">LOC110805512</name>
</gene>
<dbReference type="PANTHER" id="PTHR31236:SF41">
    <property type="entry name" value="BURP DOMAIN PROTEIN USPL1"/>
    <property type="match status" value="1"/>
</dbReference>
<dbReference type="SMART" id="SM01045">
    <property type="entry name" value="BURP"/>
    <property type="match status" value="1"/>
</dbReference>
<feature type="domain" description="BURP" evidence="2">
    <location>
        <begin position="71"/>
        <end position="289"/>
    </location>
</feature>
<evidence type="ECO:0000256" key="1">
    <source>
        <dbReference type="SAM" id="Phobius"/>
    </source>
</evidence>
<dbReference type="InterPro" id="IPR044816">
    <property type="entry name" value="BURP"/>
</dbReference>
<accession>A0A9R0JH20</accession>
<dbReference type="Pfam" id="PF03181">
    <property type="entry name" value="BURP"/>
    <property type="match status" value="1"/>
</dbReference>
<proteinExistence type="predicted"/>
<dbReference type="KEGG" id="soe:110805512"/>